<sequence>MRLAVNDFKTKYVGSYLGIMWAFIQPIITVLVYWFVFGVGLKSGPVNGNFPFVLWLIAGLVPWFFFQDALSGGTGALMEYQYLVKKIVFKISMLPVVKLISALFVHLFFIAFMIFLYACYGYWPDLFDLQVLYYVVCNFVLSLGLCYATCSIVVFFRDTTQIINVVLQVGVWMTPIMWNISIIPERLRGLFNILPMYYIVAGFRDSLIDKVWFWEKPYETIYFWFVTAALFGIGTMVFKRLKVHFADVL</sequence>
<comment type="subcellular location">
    <subcellularLocation>
        <location evidence="1 8">Cell membrane</location>
        <topology evidence="1 8">Multi-pass membrane protein</topology>
    </subcellularLocation>
</comment>
<proteinExistence type="inferred from homology"/>
<evidence type="ECO:0000256" key="3">
    <source>
        <dbReference type="ARBA" id="ARBA00022448"/>
    </source>
</evidence>
<accession>A0A9D1XAT3</accession>
<evidence type="ECO:0000313" key="10">
    <source>
        <dbReference type="EMBL" id="HIX75992.1"/>
    </source>
</evidence>
<dbReference type="GO" id="GO:0140359">
    <property type="term" value="F:ABC-type transporter activity"/>
    <property type="evidence" value="ECO:0007669"/>
    <property type="project" value="InterPro"/>
</dbReference>
<feature type="transmembrane region" description="Helical" evidence="8">
    <location>
        <begin position="87"/>
        <end position="120"/>
    </location>
</feature>
<gene>
    <name evidence="10" type="ORF">H9734_00090</name>
</gene>
<keyword evidence="3 8" id="KW-0813">Transport</keyword>
<dbReference type="GO" id="GO:0015920">
    <property type="term" value="P:lipopolysaccharide transport"/>
    <property type="evidence" value="ECO:0007669"/>
    <property type="project" value="TreeGrafter"/>
</dbReference>
<comment type="similarity">
    <text evidence="2 8">Belongs to the ABC-2 integral membrane protein family.</text>
</comment>
<reference evidence="10" key="1">
    <citation type="journal article" date="2021" name="PeerJ">
        <title>Extensive microbial diversity within the chicken gut microbiome revealed by metagenomics and culture.</title>
        <authorList>
            <person name="Gilroy R."/>
            <person name="Ravi A."/>
            <person name="Getino M."/>
            <person name="Pursley I."/>
            <person name="Horton D.L."/>
            <person name="Alikhan N.F."/>
            <person name="Baker D."/>
            <person name="Gharbi K."/>
            <person name="Hall N."/>
            <person name="Watson M."/>
            <person name="Adriaenssens E.M."/>
            <person name="Foster-Nyarko E."/>
            <person name="Jarju S."/>
            <person name="Secka A."/>
            <person name="Antonio M."/>
            <person name="Oren A."/>
            <person name="Chaudhuri R.R."/>
            <person name="La Ragione R."/>
            <person name="Hildebrand F."/>
            <person name="Pallen M.J."/>
        </authorList>
    </citation>
    <scope>NUCLEOTIDE SEQUENCE</scope>
    <source>
        <strain evidence="10">CHK183-1962</strain>
    </source>
</reference>
<dbReference type="PROSITE" id="PS51012">
    <property type="entry name" value="ABC_TM2"/>
    <property type="match status" value="1"/>
</dbReference>
<dbReference type="PANTHER" id="PTHR30413:SF10">
    <property type="entry name" value="CAPSULE POLYSACCHARIDE EXPORT INNER-MEMBRANE PROTEIN CTRC"/>
    <property type="match status" value="1"/>
</dbReference>
<feature type="transmembrane region" description="Helical" evidence="8">
    <location>
        <begin position="132"/>
        <end position="155"/>
    </location>
</feature>
<comment type="caution">
    <text evidence="10">The sequence shown here is derived from an EMBL/GenBank/DDBJ whole genome shotgun (WGS) entry which is preliminary data.</text>
</comment>
<name>A0A9D1XAT3_9FIRM</name>
<keyword evidence="7 8" id="KW-0472">Membrane</keyword>
<keyword evidence="5 8" id="KW-0812">Transmembrane</keyword>
<dbReference type="PANTHER" id="PTHR30413">
    <property type="entry name" value="INNER MEMBRANE TRANSPORT PERMEASE"/>
    <property type="match status" value="1"/>
</dbReference>
<evidence type="ECO:0000256" key="8">
    <source>
        <dbReference type="RuleBase" id="RU361157"/>
    </source>
</evidence>
<feature type="transmembrane region" description="Helical" evidence="8">
    <location>
        <begin position="48"/>
        <end position="66"/>
    </location>
</feature>
<organism evidence="10 11">
    <name type="scientific">Candidatus Fusicatenibacter merdavium</name>
    <dbReference type="NCBI Taxonomy" id="2838600"/>
    <lineage>
        <taxon>Bacteria</taxon>
        <taxon>Bacillati</taxon>
        <taxon>Bacillota</taxon>
        <taxon>Clostridia</taxon>
        <taxon>Lachnospirales</taxon>
        <taxon>Lachnospiraceae</taxon>
        <taxon>Fusicatenibacter</taxon>
    </lineage>
</organism>
<feature type="transmembrane region" description="Helical" evidence="8">
    <location>
        <begin position="162"/>
        <end position="183"/>
    </location>
</feature>
<evidence type="ECO:0000256" key="4">
    <source>
        <dbReference type="ARBA" id="ARBA00022475"/>
    </source>
</evidence>
<dbReference type="Pfam" id="PF01061">
    <property type="entry name" value="ABC2_membrane"/>
    <property type="match status" value="1"/>
</dbReference>
<evidence type="ECO:0000256" key="6">
    <source>
        <dbReference type="ARBA" id="ARBA00022989"/>
    </source>
</evidence>
<evidence type="ECO:0000256" key="1">
    <source>
        <dbReference type="ARBA" id="ARBA00004651"/>
    </source>
</evidence>
<dbReference type="GO" id="GO:0005886">
    <property type="term" value="C:plasma membrane"/>
    <property type="evidence" value="ECO:0007669"/>
    <property type="project" value="UniProtKB-SubCell"/>
</dbReference>
<evidence type="ECO:0000256" key="5">
    <source>
        <dbReference type="ARBA" id="ARBA00022692"/>
    </source>
</evidence>
<evidence type="ECO:0000256" key="7">
    <source>
        <dbReference type="ARBA" id="ARBA00023136"/>
    </source>
</evidence>
<reference evidence="10" key="2">
    <citation type="submission" date="2021-04" db="EMBL/GenBank/DDBJ databases">
        <authorList>
            <person name="Gilroy R."/>
        </authorList>
    </citation>
    <scope>NUCLEOTIDE SEQUENCE</scope>
    <source>
        <strain evidence="10">CHK183-1962</strain>
    </source>
</reference>
<feature type="transmembrane region" description="Helical" evidence="8">
    <location>
        <begin position="12"/>
        <end position="36"/>
    </location>
</feature>
<evidence type="ECO:0000313" key="11">
    <source>
        <dbReference type="Proteomes" id="UP000886890"/>
    </source>
</evidence>
<dbReference type="EMBL" id="DXEK01000002">
    <property type="protein sequence ID" value="HIX75992.1"/>
    <property type="molecule type" value="Genomic_DNA"/>
</dbReference>
<feature type="domain" description="ABC transmembrane type-2" evidence="9">
    <location>
        <begin position="17"/>
        <end position="241"/>
    </location>
</feature>
<dbReference type="AlphaFoldDB" id="A0A9D1XAT3"/>
<evidence type="ECO:0000259" key="9">
    <source>
        <dbReference type="PROSITE" id="PS51012"/>
    </source>
</evidence>
<keyword evidence="6 8" id="KW-1133">Transmembrane helix</keyword>
<keyword evidence="4 8" id="KW-1003">Cell membrane</keyword>
<dbReference type="InterPro" id="IPR013525">
    <property type="entry name" value="ABC2_TM"/>
</dbReference>
<protein>
    <recommendedName>
        <fullName evidence="8">Transport permease protein</fullName>
    </recommendedName>
</protein>
<feature type="transmembrane region" description="Helical" evidence="8">
    <location>
        <begin position="221"/>
        <end position="238"/>
    </location>
</feature>
<dbReference type="Proteomes" id="UP000886890">
    <property type="component" value="Unassembled WGS sequence"/>
</dbReference>
<dbReference type="InterPro" id="IPR047817">
    <property type="entry name" value="ABC2_TM_bact-type"/>
</dbReference>
<evidence type="ECO:0000256" key="2">
    <source>
        <dbReference type="ARBA" id="ARBA00007783"/>
    </source>
</evidence>